<dbReference type="SUPFAM" id="SSF52540">
    <property type="entry name" value="P-loop containing nucleoside triphosphate hydrolases"/>
    <property type="match status" value="1"/>
</dbReference>
<dbReference type="InterPro" id="IPR027417">
    <property type="entry name" value="P-loop_NTPase"/>
</dbReference>
<evidence type="ECO:0000313" key="4">
    <source>
        <dbReference type="EMBL" id="MDC7227000.1"/>
    </source>
</evidence>
<dbReference type="PANTHER" id="PTHR34704:SF1">
    <property type="entry name" value="ATPASE"/>
    <property type="match status" value="1"/>
</dbReference>
<comment type="caution">
    <text evidence="4">The sequence shown here is derived from an EMBL/GenBank/DDBJ whole genome shotgun (WGS) entry which is preliminary data.</text>
</comment>
<gene>
    <name evidence="4" type="ORF">PQJ61_09575</name>
</gene>
<dbReference type="Pfam" id="PF03008">
    <property type="entry name" value="DUF234"/>
    <property type="match status" value="1"/>
</dbReference>
<evidence type="ECO:0000259" key="2">
    <source>
        <dbReference type="Pfam" id="PF01637"/>
    </source>
</evidence>
<evidence type="ECO:0000313" key="5">
    <source>
        <dbReference type="Proteomes" id="UP001221217"/>
    </source>
</evidence>
<dbReference type="Pfam" id="PF01637">
    <property type="entry name" value="ATPase_2"/>
    <property type="match status" value="1"/>
</dbReference>
<feature type="domain" description="DUF234" evidence="3">
    <location>
        <begin position="316"/>
        <end position="407"/>
    </location>
</feature>
<keyword evidence="4" id="KW-0547">Nucleotide-binding</keyword>
<keyword evidence="4" id="KW-0067">ATP-binding</keyword>
<dbReference type="Gene3D" id="3.40.50.300">
    <property type="entry name" value="P-loop containing nucleotide triphosphate hydrolases"/>
    <property type="match status" value="1"/>
</dbReference>
<keyword evidence="1" id="KW-0175">Coiled coil</keyword>
<proteinExistence type="predicted"/>
<evidence type="ECO:0000259" key="3">
    <source>
        <dbReference type="Pfam" id="PF03008"/>
    </source>
</evidence>
<dbReference type="PANTHER" id="PTHR34704">
    <property type="entry name" value="ATPASE"/>
    <property type="match status" value="1"/>
</dbReference>
<accession>A0AAJ1MMV7</accession>
<protein>
    <submittedName>
        <fullName evidence="4">ATP-binding protein</fullName>
    </submittedName>
</protein>
<dbReference type="GO" id="GO:0005524">
    <property type="term" value="F:ATP binding"/>
    <property type="evidence" value="ECO:0007669"/>
    <property type="project" value="UniProtKB-KW"/>
</dbReference>
<name>A0AAJ1MMV7_9SPIO</name>
<dbReference type="InterPro" id="IPR004256">
    <property type="entry name" value="DUF234"/>
</dbReference>
<dbReference type="InterPro" id="IPR011579">
    <property type="entry name" value="ATPase_dom"/>
</dbReference>
<reference evidence="4 5" key="1">
    <citation type="submission" date="2022-12" db="EMBL/GenBank/DDBJ databases">
        <title>Metagenome assembled genome from gulf of manar.</title>
        <authorList>
            <person name="Kohli P."/>
            <person name="Pk S."/>
            <person name="Venkata Ramana C."/>
            <person name="Sasikala C."/>
        </authorList>
    </citation>
    <scope>NUCLEOTIDE SEQUENCE [LARGE SCALE GENOMIC DNA]</scope>
    <source>
        <strain evidence="4">JB008</strain>
    </source>
</reference>
<dbReference type="Proteomes" id="UP001221217">
    <property type="component" value="Unassembled WGS sequence"/>
</dbReference>
<organism evidence="4 5">
    <name type="scientific">Candidatus Thalassospirochaeta sargassi</name>
    <dbReference type="NCBI Taxonomy" id="3119039"/>
    <lineage>
        <taxon>Bacteria</taxon>
        <taxon>Pseudomonadati</taxon>
        <taxon>Spirochaetota</taxon>
        <taxon>Spirochaetia</taxon>
        <taxon>Spirochaetales</taxon>
        <taxon>Spirochaetaceae</taxon>
        <taxon>Candidatus Thalassospirochaeta</taxon>
    </lineage>
</organism>
<dbReference type="AlphaFoldDB" id="A0AAJ1MMV7"/>
<evidence type="ECO:0000256" key="1">
    <source>
        <dbReference type="SAM" id="Coils"/>
    </source>
</evidence>
<feature type="coiled-coil region" evidence="1">
    <location>
        <begin position="399"/>
        <end position="426"/>
    </location>
</feature>
<dbReference type="EMBL" id="JAQQAL010000022">
    <property type="protein sequence ID" value="MDC7227000.1"/>
    <property type="molecule type" value="Genomic_DNA"/>
</dbReference>
<sequence length="444" mass="53004">MKFYARERELELLEKQYTQVKDKSIMTVITGRRRIGKTSLSKLYAKNKKTLYLFISKKDEVLLCEEFIERIKAEFNIPVIGDIRKFRDLFKLIMEIGKKEKIVVIIDEFQEFFQINESVYSEIQNLWDEYKNQAKVHLIFIGSIYSLMHKIFKNSKEPLFGRADRILYLKAFPPKVIKEILSDNKKYSVNNLFVNYLLTGGVPRYQEILLDNEKYSEEEILDFYFEVDSPFIEEGRTILIEEFGKEYGTYFSILELMSDGRTSRSEIESILEKDIGGYLEKLVTDYDIVGKIKPIGSKPTGRIQKYYIKDNFLKFWFRFVYKYRSAIENNNYLYIRKNIEENLRTYSGPILERLYHEIYRNSGNYNEIGNYWEKGNQNEIDLVCIDEMNKRMIIGEIKMNKDKVNMKKLNEKSKKLIKKYKEYEIEEVGLGLQDLDEVLEEKYL</sequence>
<feature type="domain" description="ATPase" evidence="2">
    <location>
        <begin position="3"/>
        <end position="205"/>
    </location>
</feature>